<dbReference type="InterPro" id="IPR025724">
    <property type="entry name" value="GAG-pre-integrase_dom"/>
</dbReference>
<dbReference type="AlphaFoldDB" id="A0AAV2EV91"/>
<dbReference type="Pfam" id="PF22936">
    <property type="entry name" value="Pol_BBD"/>
    <property type="match status" value="1"/>
</dbReference>
<evidence type="ECO:0000256" key="1">
    <source>
        <dbReference type="SAM" id="MobiDB-lite"/>
    </source>
</evidence>
<dbReference type="Pfam" id="PF14223">
    <property type="entry name" value="Retrotran_gag_2"/>
    <property type="match status" value="1"/>
</dbReference>
<evidence type="ECO:0000259" key="2">
    <source>
        <dbReference type="Pfam" id="PF13976"/>
    </source>
</evidence>
<dbReference type="InterPro" id="IPR054722">
    <property type="entry name" value="PolX-like_BBD"/>
</dbReference>
<name>A0AAV2EV91_9ROSI</name>
<feature type="domain" description="GAG-pre-integrase" evidence="2">
    <location>
        <begin position="453"/>
        <end position="517"/>
    </location>
</feature>
<proteinExistence type="predicted"/>
<gene>
    <name evidence="4" type="ORF">LTRI10_LOCUS30431</name>
</gene>
<reference evidence="4 5" key="1">
    <citation type="submission" date="2024-04" db="EMBL/GenBank/DDBJ databases">
        <authorList>
            <person name="Fracassetti M."/>
        </authorList>
    </citation>
    <scope>NUCLEOTIDE SEQUENCE [LARGE SCALE GENOMIC DNA]</scope>
</reference>
<accession>A0AAV2EV91</accession>
<feature type="compositionally biased region" description="Polar residues" evidence="1">
    <location>
        <begin position="245"/>
        <end position="277"/>
    </location>
</feature>
<dbReference type="Pfam" id="PF13976">
    <property type="entry name" value="gag_pre-integrs"/>
    <property type="match status" value="1"/>
</dbReference>
<dbReference type="EMBL" id="OZ034818">
    <property type="protein sequence ID" value="CAL1389582.1"/>
    <property type="molecule type" value="Genomic_DNA"/>
</dbReference>
<evidence type="ECO:0000259" key="3">
    <source>
        <dbReference type="Pfam" id="PF22936"/>
    </source>
</evidence>
<keyword evidence="5" id="KW-1185">Reference proteome</keyword>
<dbReference type="PANTHER" id="PTHR47481">
    <property type="match status" value="1"/>
</dbReference>
<dbReference type="Proteomes" id="UP001497516">
    <property type="component" value="Chromosome 5"/>
</dbReference>
<evidence type="ECO:0000313" key="4">
    <source>
        <dbReference type="EMBL" id="CAL1389582.1"/>
    </source>
</evidence>
<sequence length="529" mass="57413">MSGESEVHDSAISSAVPAIVTFNPAAQLPLKLTPSNFASWRSQLETLLLGLDLFSYIDGTTIAPDRTITENGVAKPNPAFQLWFRQDKLILHALRCSISEGIYSFVSGASTSPAAWLILEKLYASSAQSRIIHLKGKLAKTSKGNRDILAFVNDLKSTAAELALIGAPVSDLDLIVYCLRGLGEEYGAFAAAIRARGPGLVLEDLIDSLVEYESDLKEQIKPPVPTAFFSQGQRYSSGSGGNPSFGRQQRGSPRGPSSSWAYSPQAQVDSPRASSPQAHLFFPPGQASPTSHNQRRPTVICQFCERPGHSVRQCFKLFPEERQAYQARQTQAHHTTTSAPPSAPWLLDSAASHHVTPDLGNLSLYSDYNGPDEILVGDGTGLKITHIGSSMLQNSALQLNDVLCAPAIKRKLISVAKLCRTNPILVEFFADCFVVKDLRTGAPLLKGENNGDVYELPHEMDTVHLALVTTRTSSTSWHARFGHPSSHSLSSLLRTHSLPVASSSVSSHCDSCISNKSQTPFWCLLFIKH</sequence>
<evidence type="ECO:0008006" key="6">
    <source>
        <dbReference type="Google" id="ProtNLM"/>
    </source>
</evidence>
<protein>
    <recommendedName>
        <fullName evidence="6">GAG-pre-integrase domain-containing protein</fullName>
    </recommendedName>
</protein>
<evidence type="ECO:0000313" key="5">
    <source>
        <dbReference type="Proteomes" id="UP001497516"/>
    </source>
</evidence>
<dbReference type="PANTHER" id="PTHR47481:SF43">
    <property type="entry name" value="RETROTRANSPOSON COPIA-LIKE N-TERMINAL DOMAIN-CONTAINING PROTEIN"/>
    <property type="match status" value="1"/>
</dbReference>
<organism evidence="4 5">
    <name type="scientific">Linum trigynum</name>
    <dbReference type="NCBI Taxonomy" id="586398"/>
    <lineage>
        <taxon>Eukaryota</taxon>
        <taxon>Viridiplantae</taxon>
        <taxon>Streptophyta</taxon>
        <taxon>Embryophyta</taxon>
        <taxon>Tracheophyta</taxon>
        <taxon>Spermatophyta</taxon>
        <taxon>Magnoliopsida</taxon>
        <taxon>eudicotyledons</taxon>
        <taxon>Gunneridae</taxon>
        <taxon>Pentapetalae</taxon>
        <taxon>rosids</taxon>
        <taxon>fabids</taxon>
        <taxon>Malpighiales</taxon>
        <taxon>Linaceae</taxon>
        <taxon>Linum</taxon>
    </lineage>
</organism>
<feature type="domain" description="Retrovirus-related Pol polyprotein from transposon TNT 1-94-like beta-barrel" evidence="3">
    <location>
        <begin position="345"/>
        <end position="419"/>
    </location>
</feature>
<feature type="region of interest" description="Disordered" evidence="1">
    <location>
        <begin position="231"/>
        <end position="294"/>
    </location>
</feature>